<evidence type="ECO:0000313" key="2">
    <source>
        <dbReference type="EMBL" id="OAA91294.1"/>
    </source>
</evidence>
<dbReference type="OrthoDB" id="5419659at2"/>
<name>A0A170NKW7_9CLOT</name>
<dbReference type="InterPro" id="IPR051404">
    <property type="entry name" value="TA_system_antitoxin"/>
</dbReference>
<dbReference type="PATRIC" id="fig|1538.10.peg.1358"/>
<dbReference type="InterPro" id="IPR035069">
    <property type="entry name" value="TTHA1013/TTHA0281-like"/>
</dbReference>
<dbReference type="PANTHER" id="PTHR34504">
    <property type="entry name" value="ANTITOXIN HICB"/>
    <property type="match status" value="1"/>
</dbReference>
<dbReference type="Pfam" id="PF15919">
    <property type="entry name" value="HicB_lk_antitox"/>
    <property type="match status" value="1"/>
</dbReference>
<accession>A0A170NKW7</accession>
<evidence type="ECO:0000313" key="3">
    <source>
        <dbReference type="Proteomes" id="UP000077407"/>
    </source>
</evidence>
<organism evidence="2 3">
    <name type="scientific">Clostridium ljungdahlii</name>
    <dbReference type="NCBI Taxonomy" id="1538"/>
    <lineage>
        <taxon>Bacteria</taxon>
        <taxon>Bacillati</taxon>
        <taxon>Bacillota</taxon>
        <taxon>Clostridia</taxon>
        <taxon>Eubacteriales</taxon>
        <taxon>Clostridiaceae</taxon>
        <taxon>Clostridium</taxon>
    </lineage>
</organism>
<dbReference type="SUPFAM" id="SSF143100">
    <property type="entry name" value="TTHA1013/TTHA0281-like"/>
    <property type="match status" value="1"/>
</dbReference>
<dbReference type="EMBL" id="LITT01000007">
    <property type="protein sequence ID" value="OAA91294.1"/>
    <property type="molecule type" value="Genomic_DNA"/>
</dbReference>
<comment type="caution">
    <text evidence="2">The sequence shown here is derived from an EMBL/GenBank/DDBJ whole genome shotgun (WGS) entry which is preliminary data.</text>
</comment>
<evidence type="ECO:0000259" key="1">
    <source>
        <dbReference type="Pfam" id="PF15919"/>
    </source>
</evidence>
<dbReference type="InterPro" id="IPR031807">
    <property type="entry name" value="HicB-like"/>
</dbReference>
<dbReference type="RefSeq" id="WP_063554447.1">
    <property type="nucleotide sequence ID" value="NZ_LITT01000007.1"/>
</dbReference>
<gene>
    <name evidence="2" type="primary">hicB</name>
    <name evidence="2" type="ORF">WY13_00859</name>
</gene>
<dbReference type="AlphaFoldDB" id="A0A170NKW7"/>
<proteinExistence type="predicted"/>
<reference evidence="2 3" key="1">
    <citation type="journal article" date="2015" name="Biotechnol. Bioeng.">
        <title>Genome sequence and phenotypic characterization of Caulobacter segnis.</title>
        <authorList>
            <person name="Patel S."/>
            <person name="Fletcher B."/>
            <person name="Scott D.C."/>
            <person name="Ely B."/>
        </authorList>
    </citation>
    <scope>NUCLEOTIDE SEQUENCE [LARGE SCALE GENOMIC DNA]</scope>
    <source>
        <strain evidence="2 3">ERI-2</strain>
    </source>
</reference>
<sequence length="133" mass="14926">MDKYIYPALFESSEDGGYCITFPDLPGCITEGDTLTEALTMAKDALELHLYGMEDDNDEIPTPTPPEKIKTQLGSFVVPIEAYMPLIREEMANKAVKKTLTIPSWLNKIAEEKKINFSQVLQSALKDQLNIKN</sequence>
<dbReference type="Gene3D" id="3.30.160.250">
    <property type="match status" value="1"/>
</dbReference>
<feature type="domain" description="HicB-like antitoxin of toxin-antitoxin system" evidence="1">
    <location>
        <begin position="6"/>
        <end position="106"/>
    </location>
</feature>
<dbReference type="PANTHER" id="PTHR34504:SF4">
    <property type="entry name" value="ANTITOXIN HICB"/>
    <property type="match status" value="1"/>
</dbReference>
<protein>
    <submittedName>
        <fullName evidence="2">Antitoxin HicB</fullName>
    </submittedName>
</protein>
<dbReference type="Proteomes" id="UP000077407">
    <property type="component" value="Unassembled WGS sequence"/>
</dbReference>